<reference evidence="1 2" key="1">
    <citation type="submission" date="2019-01" db="EMBL/GenBank/DDBJ databases">
        <authorList>
            <consortium name="Pathogen Informatics"/>
        </authorList>
    </citation>
    <scope>NUCLEOTIDE SEQUENCE [LARGE SCALE GENOMIC DNA]</scope>
    <source>
        <strain evidence="1 2">NCTC10179</strain>
    </source>
</reference>
<accession>A0A449B7K5</accession>
<dbReference type="RefSeq" id="WP_223213883.1">
    <property type="nucleotide sequence ID" value="NZ_LR215039.1"/>
</dbReference>
<dbReference type="InterPro" id="IPR054781">
    <property type="entry name" value="Asp23-rel"/>
</dbReference>
<dbReference type="EMBL" id="LR215039">
    <property type="protein sequence ID" value="VEU76567.1"/>
    <property type="molecule type" value="Genomic_DNA"/>
</dbReference>
<evidence type="ECO:0000313" key="2">
    <source>
        <dbReference type="Proteomes" id="UP000289497"/>
    </source>
</evidence>
<gene>
    <name evidence="1" type="ORF">NCTC10179_00765</name>
</gene>
<sequence length="102" mass="11870">MNWINVTYNSNQTYIVKEEAILDVINNVFSELKHLKLVKTPRLSFDENHLDLEIFVDVKIKKNKTKDTYSAVKQLANQIEEAVKILIDKKPKNVQVCLLDII</sequence>
<protein>
    <submittedName>
        <fullName evidence="1">Uncharacterized protein</fullName>
    </submittedName>
</protein>
<organism evidence="1 2">
    <name type="scientific">Mycoplasmopsis columboralis</name>
    <dbReference type="NCBI Taxonomy" id="171282"/>
    <lineage>
        <taxon>Bacteria</taxon>
        <taxon>Bacillati</taxon>
        <taxon>Mycoplasmatota</taxon>
        <taxon>Mycoplasmoidales</taxon>
        <taxon>Metamycoplasmataceae</taxon>
        <taxon>Mycoplasmopsis</taxon>
    </lineage>
</organism>
<proteinExistence type="predicted"/>
<dbReference type="NCBIfam" id="NF045836">
    <property type="entry name" value="MMB_0454_fam"/>
    <property type="match status" value="1"/>
</dbReference>
<dbReference type="Proteomes" id="UP000289497">
    <property type="component" value="Chromosome"/>
</dbReference>
<keyword evidence="2" id="KW-1185">Reference proteome</keyword>
<dbReference type="AlphaFoldDB" id="A0A449B7K5"/>
<name>A0A449B7K5_9BACT</name>
<evidence type="ECO:0000313" key="1">
    <source>
        <dbReference type="EMBL" id="VEU76567.1"/>
    </source>
</evidence>
<dbReference type="KEGG" id="mcou:NCTC10179_00765"/>